<name>A0AAN9CI31_9TELE</name>
<reference evidence="2 3" key="1">
    <citation type="submission" date="2024-02" db="EMBL/GenBank/DDBJ databases">
        <title>Chromosome-level genome assembly of the Eurasian Minnow (Phoxinus phoxinus).</title>
        <authorList>
            <person name="Oriowo T.O."/>
            <person name="Martin S."/>
            <person name="Stange M."/>
            <person name="Chrysostomakis Y."/>
            <person name="Brown T."/>
            <person name="Winkler S."/>
            <person name="Kukowka S."/>
            <person name="Myers E.W."/>
            <person name="Bohne A."/>
        </authorList>
    </citation>
    <scope>NUCLEOTIDE SEQUENCE [LARGE SCALE GENOMIC DNA]</scope>
    <source>
        <strain evidence="2">ZFMK-TIS-60720</strain>
        <tissue evidence="2">Whole Organism</tissue>
    </source>
</reference>
<gene>
    <name evidence="2" type="ORF">R3I93_017250</name>
</gene>
<dbReference type="AlphaFoldDB" id="A0AAN9CI31"/>
<evidence type="ECO:0000313" key="3">
    <source>
        <dbReference type="Proteomes" id="UP001364617"/>
    </source>
</evidence>
<protein>
    <submittedName>
        <fullName evidence="2">Uncharacterized protein</fullName>
    </submittedName>
</protein>
<feature type="region of interest" description="Disordered" evidence="1">
    <location>
        <begin position="24"/>
        <end position="45"/>
    </location>
</feature>
<comment type="caution">
    <text evidence="2">The sequence shown here is derived from an EMBL/GenBank/DDBJ whole genome shotgun (WGS) entry which is preliminary data.</text>
</comment>
<proteinExistence type="predicted"/>
<dbReference type="Proteomes" id="UP001364617">
    <property type="component" value="Unassembled WGS sequence"/>
</dbReference>
<keyword evidence="3" id="KW-1185">Reference proteome</keyword>
<dbReference type="EMBL" id="JAYKXH010000018">
    <property type="protein sequence ID" value="KAK7137122.1"/>
    <property type="molecule type" value="Genomic_DNA"/>
</dbReference>
<evidence type="ECO:0000313" key="2">
    <source>
        <dbReference type="EMBL" id="KAK7137122.1"/>
    </source>
</evidence>
<accession>A0AAN9CI31</accession>
<feature type="compositionally biased region" description="Polar residues" evidence="1">
    <location>
        <begin position="24"/>
        <end position="41"/>
    </location>
</feature>
<evidence type="ECO:0000256" key="1">
    <source>
        <dbReference type="SAM" id="MobiDB-lite"/>
    </source>
</evidence>
<organism evidence="2 3">
    <name type="scientific">Phoxinus phoxinus</name>
    <name type="common">Eurasian minnow</name>
    <dbReference type="NCBI Taxonomy" id="58324"/>
    <lineage>
        <taxon>Eukaryota</taxon>
        <taxon>Metazoa</taxon>
        <taxon>Chordata</taxon>
        <taxon>Craniata</taxon>
        <taxon>Vertebrata</taxon>
        <taxon>Euteleostomi</taxon>
        <taxon>Actinopterygii</taxon>
        <taxon>Neopterygii</taxon>
        <taxon>Teleostei</taxon>
        <taxon>Ostariophysi</taxon>
        <taxon>Cypriniformes</taxon>
        <taxon>Leuciscidae</taxon>
        <taxon>Phoxininae</taxon>
        <taxon>Phoxinus</taxon>
    </lineage>
</organism>
<sequence length="68" mass="7430">MVIKAPETERRKLLEDAMLGSLLNPGSSGDSAELNHGSQTVAGRRRPIKVQNVSFHLRLILHTQASVP</sequence>